<feature type="compositionally biased region" description="Basic residues" evidence="1">
    <location>
        <begin position="83"/>
        <end position="98"/>
    </location>
</feature>
<dbReference type="OrthoDB" id="543859at2759"/>
<name>A0A0L0D8F2_THETB</name>
<feature type="region of interest" description="Disordered" evidence="1">
    <location>
        <begin position="22"/>
        <end position="129"/>
    </location>
</feature>
<protein>
    <recommendedName>
        <fullName evidence="5">DUF389 domain-containing protein</fullName>
    </recommendedName>
</protein>
<feature type="transmembrane region" description="Helical" evidence="2">
    <location>
        <begin position="358"/>
        <end position="382"/>
    </location>
</feature>
<feature type="region of interest" description="Disordered" evidence="1">
    <location>
        <begin position="187"/>
        <end position="209"/>
    </location>
</feature>
<evidence type="ECO:0000313" key="3">
    <source>
        <dbReference type="EMBL" id="KNC48647.1"/>
    </source>
</evidence>
<feature type="compositionally biased region" description="Polar residues" evidence="1">
    <location>
        <begin position="187"/>
        <end position="205"/>
    </location>
</feature>
<dbReference type="EMBL" id="GL349434">
    <property type="protein sequence ID" value="KNC48647.1"/>
    <property type="molecule type" value="Genomic_DNA"/>
</dbReference>
<feature type="compositionally biased region" description="Acidic residues" evidence="1">
    <location>
        <begin position="117"/>
        <end position="126"/>
    </location>
</feature>
<evidence type="ECO:0008006" key="5">
    <source>
        <dbReference type="Google" id="ProtNLM"/>
    </source>
</evidence>
<feature type="transmembrane region" description="Helical" evidence="2">
    <location>
        <begin position="335"/>
        <end position="352"/>
    </location>
</feature>
<dbReference type="PANTHER" id="PTHR20992">
    <property type="entry name" value="AT15442P-RELATED"/>
    <property type="match status" value="1"/>
</dbReference>
<dbReference type="AlphaFoldDB" id="A0A0L0D8F2"/>
<feature type="transmembrane region" description="Helical" evidence="2">
    <location>
        <begin position="394"/>
        <end position="414"/>
    </location>
</feature>
<keyword evidence="2" id="KW-1133">Transmembrane helix</keyword>
<dbReference type="Pfam" id="PF04087">
    <property type="entry name" value="DUF389"/>
    <property type="match status" value="1"/>
</dbReference>
<dbReference type="Proteomes" id="UP000054408">
    <property type="component" value="Unassembled WGS sequence"/>
</dbReference>
<evidence type="ECO:0000313" key="4">
    <source>
        <dbReference type="Proteomes" id="UP000054408"/>
    </source>
</evidence>
<dbReference type="RefSeq" id="XP_013762703.1">
    <property type="nucleotide sequence ID" value="XM_013907249.1"/>
</dbReference>
<sequence length="665" mass="71333">MSDSVMLRMTFPHYFVDEEARQLAEASGTQPLQPLRSERSWAGSRGAYLTPRGPPEASIGPESGRARGAGSGTAAGDNSLHAPKAKGAKVRTRSRKSRAAAQAPAGSTAVAHLETGAGDDDDDDWWDESRRDDDFEYTYYTEYGDESEAEEQAEESERGAKGKPVVPAIGMAGLALPMSSSQAFLTPAASNANTPRSANGTSSSWPHPDESAPWVINVRQEVEDALLALNVQNAHWTPGFSFAVTGESIETYCVTFPVLGGKVEPLLQRLIQVGIGVTFGDLSLVPLELTKPINMVEATEQIGIQGEFAKQIMAELVIQQVVDDTKRAAEFSFDYVTLCVVASLLAGVGLATDNVVVVVASMLVSPIMGPIMELTFGTIIRDWKLSWQGLWKELVGLAICFVVGGLVGLGFAAWGDDLDWPNSEMSSRGTGVGLLIGIAIAVPSGVGVALSTISQNTNSLVGVAISASLLPPAVNAGLNFCYAVVGQTFTGSTVDEVRHMRIGSLSFALTLINIVCVYFAAILMFWIKEVSKIPGKTAFWRHYVPAFRKHRESDAVMGLDADAAKRFQSEFQTLLAALSNPDIGDETIVKVDGQDRTVGELRHEYADLIEFLPVAAASATMRTQRGPVFSPMRTLKTGTNPSGLMAYNTVMRSRNASVPTWAQFE</sequence>
<proteinExistence type="predicted"/>
<feature type="region of interest" description="Disordered" evidence="1">
    <location>
        <begin position="143"/>
        <end position="164"/>
    </location>
</feature>
<dbReference type="GeneID" id="25560233"/>
<keyword evidence="4" id="KW-1185">Reference proteome</keyword>
<dbReference type="eggNOG" id="ENOG502QWS6">
    <property type="taxonomic scope" value="Eukaryota"/>
</dbReference>
<dbReference type="PANTHER" id="PTHR20992:SF9">
    <property type="entry name" value="AT15442P-RELATED"/>
    <property type="match status" value="1"/>
</dbReference>
<evidence type="ECO:0000256" key="1">
    <source>
        <dbReference type="SAM" id="MobiDB-lite"/>
    </source>
</evidence>
<dbReference type="InterPro" id="IPR005240">
    <property type="entry name" value="DUF389"/>
</dbReference>
<gene>
    <name evidence="3" type="ORF">AMSG_00424</name>
</gene>
<keyword evidence="2" id="KW-0812">Transmembrane</keyword>
<feature type="transmembrane region" description="Helical" evidence="2">
    <location>
        <begin position="460"/>
        <end position="485"/>
    </location>
</feature>
<feature type="transmembrane region" description="Helical" evidence="2">
    <location>
        <begin position="505"/>
        <end position="527"/>
    </location>
</feature>
<organism evidence="3 4">
    <name type="scientific">Thecamonas trahens ATCC 50062</name>
    <dbReference type="NCBI Taxonomy" id="461836"/>
    <lineage>
        <taxon>Eukaryota</taxon>
        <taxon>Apusozoa</taxon>
        <taxon>Apusomonadida</taxon>
        <taxon>Apusomonadidae</taxon>
        <taxon>Thecamonas</taxon>
    </lineage>
</organism>
<evidence type="ECO:0000256" key="2">
    <source>
        <dbReference type="SAM" id="Phobius"/>
    </source>
</evidence>
<reference evidence="3 4" key="1">
    <citation type="submission" date="2010-05" db="EMBL/GenBank/DDBJ databases">
        <title>The Genome Sequence of Thecamonas trahens ATCC 50062.</title>
        <authorList>
            <consortium name="The Broad Institute Genome Sequencing Platform"/>
            <person name="Russ C."/>
            <person name="Cuomo C."/>
            <person name="Shea T."/>
            <person name="Young S.K."/>
            <person name="Zeng Q."/>
            <person name="Koehrsen M."/>
            <person name="Haas B."/>
            <person name="Borodovsky M."/>
            <person name="Guigo R."/>
            <person name="Alvarado L."/>
            <person name="Berlin A."/>
            <person name="Bochicchio J."/>
            <person name="Borenstein D."/>
            <person name="Chapman S."/>
            <person name="Chen Z."/>
            <person name="Freedman E."/>
            <person name="Gellesch M."/>
            <person name="Goldberg J."/>
            <person name="Griggs A."/>
            <person name="Gujja S."/>
            <person name="Heilman E."/>
            <person name="Heiman D."/>
            <person name="Hepburn T."/>
            <person name="Howarth C."/>
            <person name="Jen D."/>
            <person name="Larson L."/>
            <person name="Mehta T."/>
            <person name="Park D."/>
            <person name="Pearson M."/>
            <person name="Roberts A."/>
            <person name="Saif S."/>
            <person name="Shenoy N."/>
            <person name="Sisk P."/>
            <person name="Stolte C."/>
            <person name="Sykes S."/>
            <person name="Thomson T."/>
            <person name="Walk T."/>
            <person name="White J."/>
            <person name="Yandava C."/>
            <person name="Burger G."/>
            <person name="Gray M.W."/>
            <person name="Holland P.W.H."/>
            <person name="King N."/>
            <person name="Lang F.B.F."/>
            <person name="Roger A.J."/>
            <person name="Ruiz-Trillo I."/>
            <person name="Lander E."/>
            <person name="Nusbaum C."/>
        </authorList>
    </citation>
    <scope>NUCLEOTIDE SEQUENCE [LARGE SCALE GENOMIC DNA]</scope>
    <source>
        <strain evidence="3 4">ATCC 50062</strain>
    </source>
</reference>
<feature type="transmembrane region" description="Helical" evidence="2">
    <location>
        <begin position="434"/>
        <end position="453"/>
    </location>
</feature>
<accession>A0A0L0D8F2</accession>
<keyword evidence="2" id="KW-0472">Membrane</keyword>
<feature type="compositionally biased region" description="Acidic residues" evidence="1">
    <location>
        <begin position="143"/>
        <end position="154"/>
    </location>
</feature>